<dbReference type="EMBL" id="DVNO01000001">
    <property type="protein sequence ID" value="HIU65022.1"/>
    <property type="molecule type" value="Genomic_DNA"/>
</dbReference>
<keyword evidence="1" id="KW-1133">Transmembrane helix</keyword>
<evidence type="ECO:0000313" key="2">
    <source>
        <dbReference type="EMBL" id="HIU65022.1"/>
    </source>
</evidence>
<dbReference type="Proteomes" id="UP000824142">
    <property type="component" value="Unassembled WGS sequence"/>
</dbReference>
<keyword evidence="1" id="KW-0812">Transmembrane</keyword>
<name>A0A9D1MRS7_9PROT</name>
<sequence length="207" mass="24313">MTCNIYSIISAIASVITPILAVVALYTWKREFIGKKKIELAAEIMRAVYDIQDLYIHVRMPMIAQTEHDETLEWIKSEAITNPGKVDIHPERINYLVPHHRLITQQDIIDRLRSLQNNAYMYWGNGTMAAMLRLTNYNSVIMQASKNLYYGKDTPEYKPLYDLIFCETKGDKINHDDKINKEIRNIVEEFRRNLEPLYMDKQSKWIA</sequence>
<protein>
    <submittedName>
        <fullName evidence="2">Uncharacterized protein</fullName>
    </submittedName>
</protein>
<evidence type="ECO:0000313" key="3">
    <source>
        <dbReference type="Proteomes" id="UP000824142"/>
    </source>
</evidence>
<accession>A0A9D1MRS7</accession>
<reference evidence="2" key="1">
    <citation type="submission" date="2020-10" db="EMBL/GenBank/DDBJ databases">
        <authorList>
            <person name="Gilroy R."/>
        </authorList>
    </citation>
    <scope>NUCLEOTIDE SEQUENCE</scope>
    <source>
        <strain evidence="2">CHK136-897</strain>
    </source>
</reference>
<proteinExistence type="predicted"/>
<gene>
    <name evidence="2" type="ORF">IAC63_00055</name>
</gene>
<comment type="caution">
    <text evidence="2">The sequence shown here is derived from an EMBL/GenBank/DDBJ whole genome shotgun (WGS) entry which is preliminary data.</text>
</comment>
<dbReference type="AlphaFoldDB" id="A0A9D1MRS7"/>
<organism evidence="2 3">
    <name type="scientific">Candidatus Enterousia avicola</name>
    <dbReference type="NCBI Taxonomy" id="2840787"/>
    <lineage>
        <taxon>Bacteria</taxon>
        <taxon>Pseudomonadati</taxon>
        <taxon>Pseudomonadota</taxon>
        <taxon>Alphaproteobacteria</taxon>
        <taxon>Candidatus Enterousia</taxon>
    </lineage>
</organism>
<evidence type="ECO:0000256" key="1">
    <source>
        <dbReference type="SAM" id="Phobius"/>
    </source>
</evidence>
<reference evidence="2" key="2">
    <citation type="journal article" date="2021" name="PeerJ">
        <title>Extensive microbial diversity within the chicken gut microbiome revealed by metagenomics and culture.</title>
        <authorList>
            <person name="Gilroy R."/>
            <person name="Ravi A."/>
            <person name="Getino M."/>
            <person name="Pursley I."/>
            <person name="Horton D.L."/>
            <person name="Alikhan N.F."/>
            <person name="Baker D."/>
            <person name="Gharbi K."/>
            <person name="Hall N."/>
            <person name="Watson M."/>
            <person name="Adriaenssens E.M."/>
            <person name="Foster-Nyarko E."/>
            <person name="Jarju S."/>
            <person name="Secka A."/>
            <person name="Antonio M."/>
            <person name="Oren A."/>
            <person name="Chaudhuri R.R."/>
            <person name="La Ragione R."/>
            <person name="Hildebrand F."/>
            <person name="Pallen M.J."/>
        </authorList>
    </citation>
    <scope>NUCLEOTIDE SEQUENCE</scope>
    <source>
        <strain evidence="2">CHK136-897</strain>
    </source>
</reference>
<keyword evidence="1" id="KW-0472">Membrane</keyword>
<feature type="transmembrane region" description="Helical" evidence="1">
    <location>
        <begin position="6"/>
        <end position="28"/>
    </location>
</feature>